<reference evidence="9 10" key="1">
    <citation type="submission" date="2019-03" db="EMBL/GenBank/DDBJ databases">
        <title>Genomic Encyclopedia of Type Strains, Phase IV (KMG-IV): sequencing the most valuable type-strain genomes for metagenomic binning, comparative biology and taxonomic classification.</title>
        <authorList>
            <person name="Goeker M."/>
        </authorList>
    </citation>
    <scope>NUCLEOTIDE SEQUENCE [LARGE SCALE GENOMIC DNA]</scope>
    <source>
        <strain evidence="9 10">DSM 103792</strain>
    </source>
</reference>
<keyword evidence="7" id="KW-0732">Signal</keyword>
<dbReference type="CDD" id="cd07205">
    <property type="entry name" value="Pat_PNPLA6_PNPLA7_NTE1_like"/>
    <property type="match status" value="1"/>
</dbReference>
<evidence type="ECO:0000256" key="4">
    <source>
        <dbReference type="ARBA" id="ARBA00023098"/>
    </source>
</evidence>
<dbReference type="PANTHER" id="PTHR14226:SF29">
    <property type="entry name" value="NEUROPATHY TARGET ESTERASE SWS"/>
    <property type="match status" value="1"/>
</dbReference>
<dbReference type="InterPro" id="IPR002641">
    <property type="entry name" value="PNPLA_dom"/>
</dbReference>
<comment type="caution">
    <text evidence="9">The sequence shown here is derived from an EMBL/GenBank/DDBJ whole genome shotgun (WGS) entry which is preliminary data.</text>
</comment>
<evidence type="ECO:0000256" key="3">
    <source>
        <dbReference type="ARBA" id="ARBA00022963"/>
    </source>
</evidence>
<dbReference type="InterPro" id="IPR016035">
    <property type="entry name" value="Acyl_Trfase/lysoPLipase"/>
</dbReference>
<feature type="short sequence motif" description="DGA/G" evidence="6">
    <location>
        <begin position="207"/>
        <end position="209"/>
    </location>
</feature>
<evidence type="ECO:0000256" key="6">
    <source>
        <dbReference type="PROSITE-ProRule" id="PRU01161"/>
    </source>
</evidence>
<feature type="domain" description="PNPLA" evidence="8">
    <location>
        <begin position="28"/>
        <end position="220"/>
    </location>
</feature>
<feature type="short sequence motif" description="GXSXG" evidence="6">
    <location>
        <begin position="59"/>
        <end position="63"/>
    </location>
</feature>
<dbReference type="GO" id="GO:0016787">
    <property type="term" value="F:hydrolase activity"/>
    <property type="evidence" value="ECO:0007669"/>
    <property type="project" value="UniProtKB-UniRule"/>
</dbReference>
<keyword evidence="10" id="KW-1185">Reference proteome</keyword>
<dbReference type="InterPro" id="IPR050301">
    <property type="entry name" value="NTE"/>
</dbReference>
<keyword evidence="2 6" id="KW-0378">Hydrolase</keyword>
<feature type="signal peptide" evidence="7">
    <location>
        <begin position="1"/>
        <end position="20"/>
    </location>
</feature>
<dbReference type="AlphaFoldDB" id="A0A4R6UUE6"/>
<feature type="active site" description="Nucleophile" evidence="6">
    <location>
        <position position="61"/>
    </location>
</feature>
<evidence type="ECO:0000313" key="10">
    <source>
        <dbReference type="Proteomes" id="UP000295375"/>
    </source>
</evidence>
<evidence type="ECO:0000259" key="8">
    <source>
        <dbReference type="PROSITE" id="PS51635"/>
    </source>
</evidence>
<dbReference type="EMBL" id="SNYM01000003">
    <property type="protein sequence ID" value="TDQ49886.1"/>
    <property type="molecule type" value="Genomic_DNA"/>
</dbReference>
<dbReference type="Gene3D" id="3.40.1090.10">
    <property type="entry name" value="Cytosolic phospholipase A2 catalytic domain"/>
    <property type="match status" value="2"/>
</dbReference>
<sequence length="727" mass="80425">MKFRPLTALFCCLLPLLGQATERPKIGVALSGGGARGGAHIGVLRAIEDAQIPIDCIAGTSMGATVAGMYAAGYSIDEIEKSFRELNWSVGFTDKTPRAELSYRRKQDDAGFLVDFDVGIREGEISLPRGVLVGQSLNLQLKLLTTRARHIHDFDQLPIPFRAIAADLTTGEAVILKDGDLADALHASAAIPGVYEPVERDGRLLVDGGVAQNLPVETVRELCADIVIAVDISTPMRNKDELNSLVDVLDQLSNMLTRRNTEASIATLQAPDVLIRPNLADYSASDFLRMGAIIESGYQTASAAIDKLEPIVALTGRVPRELANNGTPPVRVQKIKLDNQSQVDDVVILTRLKHHLGKPLDQQQLHTDLARLHGTGYFGFIDYRINVDEFNQATTVIEVNDHPLGPHFLRFDVAIEDSFRGDSEFTIGARHTYMPTNALGGEWRNEVQFGDRARIFTEWFQPWTYNGNWFSGLSLEWQRRKINLTDGERILAELKYTGTEAKLYGGYQYLTNAHVLAGIRSGTGDLKERIGITDINIPDLDTGEVFVEIGFDKLDHRYFPQHGRSGTLNVARGLQALGADEEYDKWTLNWFQASTRGRHTFGYQVLAGSFVSDVAPLQENYELGGFLRLSGFNRAELVGPHMRLFNVYYLNRLNTKASAALDTPIFLGASVELGNIWQQRENISVDDTVLAGSLFLGMDTTFGPLYLAYGVNDQNRDALYLFLGSPF</sequence>
<comment type="subcellular location">
    <subcellularLocation>
        <location evidence="1">Membrane</location>
    </subcellularLocation>
</comment>
<dbReference type="GO" id="GO:0019867">
    <property type="term" value="C:outer membrane"/>
    <property type="evidence" value="ECO:0007669"/>
    <property type="project" value="InterPro"/>
</dbReference>
<dbReference type="PROSITE" id="PS51635">
    <property type="entry name" value="PNPLA"/>
    <property type="match status" value="1"/>
</dbReference>
<dbReference type="PANTHER" id="PTHR14226">
    <property type="entry name" value="NEUROPATHY TARGET ESTERASE/SWISS CHEESE D.MELANOGASTER"/>
    <property type="match status" value="1"/>
</dbReference>
<feature type="short sequence motif" description="GXGXXG" evidence="6">
    <location>
        <begin position="32"/>
        <end position="37"/>
    </location>
</feature>
<dbReference type="RefSeq" id="WP_162848153.1">
    <property type="nucleotide sequence ID" value="NZ_CP037953.1"/>
</dbReference>
<protein>
    <submittedName>
        <fullName evidence="9">NTE family protein</fullName>
    </submittedName>
</protein>
<name>A0A4R6UUE6_9GAMM</name>
<organism evidence="9 10">
    <name type="scientific">Permianibacter aggregans</name>
    <dbReference type="NCBI Taxonomy" id="1510150"/>
    <lineage>
        <taxon>Bacteria</taxon>
        <taxon>Pseudomonadati</taxon>
        <taxon>Pseudomonadota</taxon>
        <taxon>Gammaproteobacteria</taxon>
        <taxon>Pseudomonadales</taxon>
        <taxon>Pseudomonadaceae</taxon>
        <taxon>Permianibacter</taxon>
    </lineage>
</organism>
<dbReference type="GO" id="GO:0016042">
    <property type="term" value="P:lipid catabolic process"/>
    <property type="evidence" value="ECO:0007669"/>
    <property type="project" value="UniProtKB-UniRule"/>
</dbReference>
<accession>A0A4R6UUE6</accession>
<keyword evidence="4 6" id="KW-0443">Lipid metabolism</keyword>
<evidence type="ECO:0000256" key="1">
    <source>
        <dbReference type="ARBA" id="ARBA00004370"/>
    </source>
</evidence>
<dbReference type="Gene3D" id="2.40.160.50">
    <property type="entry name" value="membrane protein fhac: a member of the omp85/tpsb transporter family"/>
    <property type="match status" value="1"/>
</dbReference>
<dbReference type="Gene3D" id="3.10.20.310">
    <property type="entry name" value="membrane protein fhac"/>
    <property type="match status" value="1"/>
</dbReference>
<dbReference type="SUPFAM" id="SSF52151">
    <property type="entry name" value="FabD/lysophospholipase-like"/>
    <property type="match status" value="1"/>
</dbReference>
<dbReference type="InterPro" id="IPR000184">
    <property type="entry name" value="Bac_surfAg_D15"/>
</dbReference>
<evidence type="ECO:0000256" key="5">
    <source>
        <dbReference type="ARBA" id="ARBA00023136"/>
    </source>
</evidence>
<dbReference type="Pfam" id="PF01103">
    <property type="entry name" value="Omp85"/>
    <property type="match status" value="1"/>
</dbReference>
<dbReference type="Proteomes" id="UP000295375">
    <property type="component" value="Unassembled WGS sequence"/>
</dbReference>
<evidence type="ECO:0000256" key="7">
    <source>
        <dbReference type="SAM" id="SignalP"/>
    </source>
</evidence>
<evidence type="ECO:0000256" key="2">
    <source>
        <dbReference type="ARBA" id="ARBA00022801"/>
    </source>
</evidence>
<keyword evidence="5" id="KW-0472">Membrane</keyword>
<dbReference type="Pfam" id="PF01734">
    <property type="entry name" value="Patatin"/>
    <property type="match status" value="1"/>
</dbReference>
<gene>
    <name evidence="9" type="ORF">EV696_103259</name>
</gene>
<keyword evidence="3 6" id="KW-0442">Lipid degradation</keyword>
<feature type="active site" description="Proton acceptor" evidence="6">
    <location>
        <position position="207"/>
    </location>
</feature>
<evidence type="ECO:0000313" key="9">
    <source>
        <dbReference type="EMBL" id="TDQ49886.1"/>
    </source>
</evidence>
<proteinExistence type="predicted"/>
<feature type="chain" id="PRO_5020391946" evidence="7">
    <location>
        <begin position="21"/>
        <end position="727"/>
    </location>
</feature>